<comment type="caution">
    <text evidence="1">The sequence shown here is derived from an EMBL/GenBank/DDBJ whole genome shotgun (WGS) entry which is preliminary data.</text>
</comment>
<dbReference type="PROSITE" id="PS51257">
    <property type="entry name" value="PROKAR_LIPOPROTEIN"/>
    <property type="match status" value="1"/>
</dbReference>
<dbReference type="InterPro" id="IPR019734">
    <property type="entry name" value="TPR_rpt"/>
</dbReference>
<dbReference type="EMBL" id="JASMRN010000004">
    <property type="protein sequence ID" value="MEZ7514978.1"/>
    <property type="molecule type" value="Genomic_DNA"/>
</dbReference>
<organism evidence="1 2">
    <name type="scientific">Flavobacterium frigidarium</name>
    <dbReference type="NCBI Taxonomy" id="99286"/>
    <lineage>
        <taxon>Bacteria</taxon>
        <taxon>Pseudomonadati</taxon>
        <taxon>Bacteroidota</taxon>
        <taxon>Flavobacteriia</taxon>
        <taxon>Flavobacteriales</taxon>
        <taxon>Flavobacteriaceae</taxon>
        <taxon>Flavobacterium</taxon>
    </lineage>
</organism>
<dbReference type="Gene3D" id="1.25.40.10">
    <property type="entry name" value="Tetratricopeptide repeat domain"/>
    <property type="match status" value="3"/>
</dbReference>
<evidence type="ECO:0000313" key="2">
    <source>
        <dbReference type="Proteomes" id="UP001568894"/>
    </source>
</evidence>
<sequence length="875" mass="100311">MKNSNCRLLFPFGCLVLLVACSTKKDTFLSRSSHSLATEYNILYNGQIALDQGVKDIKQNLTDNFWTRLPVEKMQFNTTDDAGVKTSNPNFTIAEEKATKAIQKHSMSIKGRERNTQIDEAYLLLGKARYYDQRFIPALDAFNFILYKYTNSSNIYEARIWREKTNMRLGNDALVINNMRLLLANKQLKKQVFADANALLAEAFLNIQEKDSAVAKLKLAIEYTTKNDDKGRYNFILGQLYEELSQKDSARERYNNVIDLHRKIERKYLIQAHLRKAELFDSTKGDTTAFVKHFNKLIADRENRPFLDLLNYQMGVFYDQQGKQVHATKYYNQSLNQAKDDDYLIASDYRNLGNLYFKDAKYLTASKYYDSTLVRLNPKTREFLRIKKVRTDLDEVIYYEDIAVRNDSILKVVALSSEDRIVYYQTYIDKIKKADEVKLKAIEEAKEKQKNIDRNNNLPGLDPLAPASGFGNKLQTLPTLGTESSTASAGNALFYFYNPTTVAYGKIIFKKNWGNRTANGNWRVSTQKNDIDLNNIPTNDSIDGEIATKDALAMKPEYSTDFYIKNLPKTAMEIASLAKERNTAYYQLGVIYKEKLKEYNLAAAKLEQLLKNDPEEKLILPTHYNLYKIYQIIAPEKAAASKQFILSKYPESRYAQIISNVNQDKDFNQGTPDDVYNKLYAEYEKGDYATVLTSLENLITQYSAEEIVSKFELLKATTIGKVEGLQAYKKNLQFVATNYPNTAEGKSATLTLNKDIPTLEALAFTKVPSNKWNILYRVGTLSDEQTTIVEAKIKKWIATTASPNMSYSFDNYTLKDNFITIHGLRSEADAIDIANYLKNTKEFSVPAAYITISTDNYKIVQINKNLEDYLEFKKQ</sequence>
<gene>
    <name evidence="1" type="ORF">QO192_06735</name>
</gene>
<dbReference type="RefSeq" id="WP_371569154.1">
    <property type="nucleotide sequence ID" value="NZ_JASMRN010000004.1"/>
</dbReference>
<reference evidence="1 2" key="1">
    <citation type="submission" date="2023-05" db="EMBL/GenBank/DDBJ databases">
        <title>Adaptations of aquatic viruses from atmosphere-close ecosystems of the Central Arctic Ocean.</title>
        <authorList>
            <person name="Rahlff J."/>
            <person name="Holmfeldt K."/>
        </authorList>
    </citation>
    <scope>NUCLEOTIDE SEQUENCE [LARGE SCALE GENOMIC DNA]</scope>
    <source>
        <strain evidence="1 2">Arc14</strain>
    </source>
</reference>
<dbReference type="SMART" id="SM00028">
    <property type="entry name" value="TPR"/>
    <property type="match status" value="5"/>
</dbReference>
<keyword evidence="2" id="KW-1185">Reference proteome</keyword>
<dbReference type="SUPFAM" id="SSF48452">
    <property type="entry name" value="TPR-like"/>
    <property type="match status" value="2"/>
</dbReference>
<dbReference type="Proteomes" id="UP001568894">
    <property type="component" value="Unassembled WGS sequence"/>
</dbReference>
<dbReference type="InterPro" id="IPR011990">
    <property type="entry name" value="TPR-like_helical_dom_sf"/>
</dbReference>
<accession>A0ABV4KBF0</accession>
<proteinExistence type="predicted"/>
<protein>
    <submittedName>
        <fullName evidence="1">Gliding motility protein</fullName>
    </submittedName>
</protein>
<name>A0ABV4KBF0_9FLAO</name>
<evidence type="ECO:0000313" key="1">
    <source>
        <dbReference type="EMBL" id="MEZ7514978.1"/>
    </source>
</evidence>